<organism evidence="7 8">
    <name type="scientific">Pseudodesulfovibrio hydrargyri</name>
    <dbReference type="NCBI Taxonomy" id="2125990"/>
    <lineage>
        <taxon>Bacteria</taxon>
        <taxon>Pseudomonadati</taxon>
        <taxon>Thermodesulfobacteriota</taxon>
        <taxon>Desulfovibrionia</taxon>
        <taxon>Desulfovibrionales</taxon>
        <taxon>Desulfovibrionaceae</taxon>
    </lineage>
</organism>
<sequence length="381" mass="41023">MKRRDFLSKAAIAGLAGGTALLAACNDDAGKTGGAQGEANQAAAPAQVGKTVHWKMVTTWPPKFPILQTGAEDLAKRIEAMSNGRMKIDVYAANELVPGLGVFDAVSQGTAECGSGSPYYWAGKDPACQWFSAVPFGLNAQGLNAWFYSGGGLDLWDEVYGQFNLIGRPMGNTGVQMAGWFNREINSIDDFKGLKMRIPGLGGKVIARAGGTVVLLPGGEIFTSLERGVIDATEWVGPLHDLRMGFYQAAKYYYTPGWHEGGSCLDVMFNKDKFNALPSDLKAICESAAAHTNLQALCDFEAQNGAALRELVEKHHVEVRKLSPEILADLRVLAREVVAEEAAKSPLATKVAKGFNEFQKQWGSWADVSSRTYFDTMSIGA</sequence>
<dbReference type="OrthoDB" id="9769667at2"/>
<dbReference type="Pfam" id="PF03480">
    <property type="entry name" value="DctP"/>
    <property type="match status" value="1"/>
</dbReference>
<dbReference type="Gene3D" id="3.40.190.10">
    <property type="entry name" value="Periplasmic binding protein-like II"/>
    <property type="match status" value="1"/>
</dbReference>
<feature type="binding site" evidence="4">
    <location>
        <position position="197"/>
    </location>
    <ligand>
        <name>substrate</name>
    </ligand>
</feature>
<feature type="binding site" evidence="5">
    <location>
        <position position="260"/>
    </location>
    <ligand>
        <name>substrate</name>
    </ligand>
</feature>
<evidence type="ECO:0000313" key="8">
    <source>
        <dbReference type="Proteomes" id="UP000181901"/>
    </source>
</evidence>
<accession>A0A1J5ND71</accession>
<dbReference type="GO" id="GO:0031317">
    <property type="term" value="C:tripartite ATP-independent periplasmic transporter complex"/>
    <property type="evidence" value="ECO:0007669"/>
    <property type="project" value="InterPro"/>
</dbReference>
<comment type="subcellular location">
    <subcellularLocation>
        <location evidence="1">Periplasm</location>
    </subcellularLocation>
</comment>
<evidence type="ECO:0000313" key="7">
    <source>
        <dbReference type="EMBL" id="OIQ49657.1"/>
    </source>
</evidence>
<dbReference type="GO" id="GO:0046872">
    <property type="term" value="F:metal ion binding"/>
    <property type="evidence" value="ECO:0007669"/>
    <property type="project" value="UniProtKB-KW"/>
</dbReference>
<protein>
    <submittedName>
        <fullName evidence="7">Monocarboxylate 2-oxoacid-binding periplasmic protein</fullName>
    </submittedName>
</protein>
<evidence type="ECO:0000256" key="6">
    <source>
        <dbReference type="SAM" id="SignalP"/>
    </source>
</evidence>
<dbReference type="GO" id="GO:0042597">
    <property type="term" value="C:periplasmic space"/>
    <property type="evidence" value="ECO:0007669"/>
    <property type="project" value="UniProtKB-SubCell"/>
</dbReference>
<dbReference type="InterPro" id="IPR038404">
    <property type="entry name" value="TRAP_DctP_sf"/>
</dbReference>
<dbReference type="NCBIfam" id="TIGR01409">
    <property type="entry name" value="TAT_signal_seq"/>
    <property type="match status" value="1"/>
</dbReference>
<dbReference type="InterPro" id="IPR026289">
    <property type="entry name" value="SBP_TakP-like"/>
</dbReference>
<dbReference type="Gene3D" id="3.40.190.170">
    <property type="entry name" value="Bacterial extracellular solute-binding protein, family 7"/>
    <property type="match status" value="1"/>
</dbReference>
<dbReference type="Proteomes" id="UP000181901">
    <property type="component" value="Unassembled WGS sequence"/>
</dbReference>
<dbReference type="PIRSF" id="PIRSF039026">
    <property type="entry name" value="SiaP"/>
    <property type="match status" value="1"/>
</dbReference>
<feature type="signal peptide" evidence="6">
    <location>
        <begin position="1"/>
        <end position="23"/>
    </location>
</feature>
<evidence type="ECO:0000256" key="2">
    <source>
        <dbReference type="ARBA" id="ARBA00022723"/>
    </source>
</evidence>
<feature type="binding site" evidence="5">
    <location>
        <position position="234"/>
    </location>
    <ligand>
        <name>substrate</name>
    </ligand>
</feature>
<comment type="caution">
    <text evidence="7">The sequence shown here is derived from an EMBL/GenBank/DDBJ whole genome shotgun (WGS) entry which is preliminary data.</text>
</comment>
<dbReference type="PROSITE" id="PS51257">
    <property type="entry name" value="PROKAR_LIPOPROTEIN"/>
    <property type="match status" value="1"/>
</dbReference>
<dbReference type="GO" id="GO:0055085">
    <property type="term" value="P:transmembrane transport"/>
    <property type="evidence" value="ECO:0007669"/>
    <property type="project" value="InterPro"/>
</dbReference>
<dbReference type="CDD" id="cd13604">
    <property type="entry name" value="PBP2_TRAP_ketoacid_lactate_like"/>
    <property type="match status" value="1"/>
</dbReference>
<proteinExistence type="predicted"/>
<dbReference type="InterPro" id="IPR018389">
    <property type="entry name" value="DctP_fam"/>
</dbReference>
<dbReference type="InterPro" id="IPR019546">
    <property type="entry name" value="TAT_signal_bac_arc"/>
</dbReference>
<keyword evidence="3 6" id="KW-0732">Signal</keyword>
<keyword evidence="8" id="KW-1185">Reference proteome</keyword>
<evidence type="ECO:0000256" key="1">
    <source>
        <dbReference type="ARBA" id="ARBA00004418"/>
    </source>
</evidence>
<evidence type="ECO:0000256" key="4">
    <source>
        <dbReference type="PIRSR" id="PIRSR039026-1"/>
    </source>
</evidence>
<evidence type="ECO:0000256" key="3">
    <source>
        <dbReference type="ARBA" id="ARBA00022729"/>
    </source>
</evidence>
<evidence type="ECO:0000256" key="5">
    <source>
        <dbReference type="PIRSR" id="PIRSR039026-2"/>
    </source>
</evidence>
<feature type="binding site" evidence="4">
    <location>
        <position position="176"/>
    </location>
    <ligand>
        <name>substrate</name>
    </ligand>
</feature>
<feature type="chain" id="PRO_5009635657" evidence="6">
    <location>
        <begin position="24"/>
        <end position="381"/>
    </location>
</feature>
<dbReference type="PANTHER" id="PTHR33376">
    <property type="match status" value="1"/>
</dbReference>
<name>A0A1J5ND71_9BACT</name>
<dbReference type="RefSeq" id="WP_071545152.1">
    <property type="nucleotide sequence ID" value="NZ_LKAQ01000004.1"/>
</dbReference>
<reference evidence="7 8" key="1">
    <citation type="submission" date="2015-09" db="EMBL/GenBank/DDBJ databases">
        <title>Genome of Desulfovibrio dechloracetivorans BerOc1, a mercury methylating strain isolated from highly hydrocarbons and metals contaminated coastal sediments.</title>
        <authorList>
            <person name="Goni Urriza M."/>
            <person name="Gassie C."/>
            <person name="Bouchez O."/>
            <person name="Klopp C."/>
            <person name="Ranchou-Peyruse A."/>
            <person name="Remy G."/>
        </authorList>
    </citation>
    <scope>NUCLEOTIDE SEQUENCE [LARGE SCALE GENOMIC DNA]</scope>
    <source>
        <strain evidence="7 8">BerOc1</strain>
    </source>
</reference>
<dbReference type="AlphaFoldDB" id="A0A1J5ND71"/>
<gene>
    <name evidence="7" type="ORF">BerOc1_01582</name>
</gene>
<dbReference type="EMBL" id="LKAQ01000004">
    <property type="protein sequence ID" value="OIQ49657.1"/>
    <property type="molecule type" value="Genomic_DNA"/>
</dbReference>
<keyword evidence="2 5" id="KW-0479">Metal-binding</keyword>
<dbReference type="PANTHER" id="PTHR33376:SF5">
    <property type="entry name" value="EXTRACYTOPLASMIC SOLUTE RECEPTOR PROTEIN"/>
    <property type="match status" value="1"/>
</dbReference>
<feature type="binding site" evidence="5">
    <location>
        <position position="235"/>
    </location>
    <ligand>
        <name>Na(+)</name>
        <dbReference type="ChEBI" id="CHEBI:29101"/>
    </ligand>
</feature>